<name>W6S8U3_9HYPH</name>
<protein>
    <submittedName>
        <fullName evidence="2">Uncharacterized protein</fullName>
    </submittedName>
</protein>
<feature type="region of interest" description="Disordered" evidence="1">
    <location>
        <begin position="51"/>
        <end position="70"/>
    </location>
</feature>
<dbReference type="PATRIC" id="fig|348824.6.peg.6871"/>
<keyword evidence="2" id="KW-0614">Plasmid</keyword>
<proteinExistence type="predicted"/>
<gene>
    <name evidence="2" type="ORF">LPU83_pLPU83d_1166</name>
</gene>
<accession>W6S8U3</accession>
<dbReference type="KEGG" id="rhl:LPU83_pLPU83d_1166"/>
<dbReference type="Proteomes" id="UP000019443">
    <property type="component" value="Plasmid pLPU83d"/>
</dbReference>
<dbReference type="AlphaFoldDB" id="W6S8U3"/>
<organism evidence="2 3">
    <name type="scientific">Rhizobium favelukesii</name>
    <dbReference type="NCBI Taxonomy" id="348824"/>
    <lineage>
        <taxon>Bacteria</taxon>
        <taxon>Pseudomonadati</taxon>
        <taxon>Pseudomonadota</taxon>
        <taxon>Alphaproteobacteria</taxon>
        <taxon>Hyphomicrobiales</taxon>
        <taxon>Rhizobiaceae</taxon>
        <taxon>Rhizobium/Agrobacterium group</taxon>
        <taxon>Rhizobium</taxon>
    </lineage>
</organism>
<sequence length="70" mass="7906">MRQEPISRRFPFWSLPVWPNQVEIGPVVAKVVGEHEALELAAAQIFEMNRPDRPRCRHLQPPGSQGYGAG</sequence>
<evidence type="ECO:0000256" key="1">
    <source>
        <dbReference type="SAM" id="MobiDB-lite"/>
    </source>
</evidence>
<reference evidence="2" key="1">
    <citation type="submission" date="2013-11" db="EMBL/GenBank/DDBJ databases">
        <title>Draft genome sequence of the broad-host-range Rhizobium sp. LPU83 strain, a member of the low-genetic diversity Oregon-like Rhizobium sp. group.</title>
        <authorList>
            <person name="Wibberg D."/>
            <person name="Puehler A."/>
            <person name="Schlueter A."/>
        </authorList>
    </citation>
    <scope>NUCLEOTIDE SEQUENCE [LARGE SCALE GENOMIC DNA]</scope>
    <source>
        <strain evidence="2">LPU83</strain>
        <plasmid evidence="2">pLPU83d</plasmid>
    </source>
</reference>
<dbReference type="HOGENOM" id="CLU_2755157_0_0_5"/>
<evidence type="ECO:0000313" key="2">
    <source>
        <dbReference type="EMBL" id="CDM62536.1"/>
    </source>
</evidence>
<geneLocation type="plasmid" evidence="2 3">
    <name>pLPU83d</name>
</geneLocation>
<evidence type="ECO:0000313" key="3">
    <source>
        <dbReference type="Proteomes" id="UP000019443"/>
    </source>
</evidence>
<dbReference type="EMBL" id="HG916855">
    <property type="protein sequence ID" value="CDM62536.1"/>
    <property type="molecule type" value="Genomic_DNA"/>
</dbReference>
<keyword evidence="3" id="KW-1185">Reference proteome</keyword>